<feature type="compositionally biased region" description="Low complexity" evidence="1">
    <location>
        <begin position="334"/>
        <end position="349"/>
    </location>
</feature>
<name>A0A3L8GM23_STRIN</name>
<dbReference type="KEGG" id="sio:DW64_02440"/>
<organism evidence="3 5">
    <name type="scientific">Streptococcus iniae</name>
    <name type="common">Streptococcus shiloi</name>
    <dbReference type="NCBI Taxonomy" id="1346"/>
    <lineage>
        <taxon>Bacteria</taxon>
        <taxon>Bacillati</taxon>
        <taxon>Bacillota</taxon>
        <taxon>Bacilli</taxon>
        <taxon>Lactobacillales</taxon>
        <taxon>Streptococcaceae</taxon>
        <taxon>Streptococcus</taxon>
    </lineage>
</organism>
<dbReference type="RefSeq" id="WP_003100946.1">
    <property type="nucleotide sequence ID" value="NZ_CP017952.1"/>
</dbReference>
<reference evidence="2 4" key="1">
    <citation type="journal article" date="2014" name="Genome Announc.">
        <title>Complete Genome Sequence of a Virulent Strain, Streptococcus iniae ISET0901, Isolated from Diseased Tilapia.</title>
        <authorList>
            <person name="Pridgeon J.W."/>
            <person name="Zhang D."/>
            <person name="Zhang L."/>
        </authorList>
    </citation>
    <scope>NUCLEOTIDE SEQUENCE [LARGE SCALE GENOMIC DNA]</scope>
    <source>
        <strain evidence="2 4">ISET0901</strain>
    </source>
</reference>
<reference evidence="3 5" key="2">
    <citation type="submission" date="2018-06" db="EMBL/GenBank/DDBJ databases">
        <title>Mutators as drivers of adaptation in pathogenic bacteria and a risk factor for host jumps and vaccine escape.</title>
        <authorList>
            <person name="Barnes A.C."/>
            <person name="Silayeva O."/>
        </authorList>
    </citation>
    <scope>NUCLEOTIDE SEQUENCE [LARGE SCALE GENOMIC DNA]</scope>
    <source>
        <strain evidence="3 5">QMA0445</strain>
    </source>
</reference>
<evidence type="ECO:0000313" key="4">
    <source>
        <dbReference type="Proteomes" id="UP000025245"/>
    </source>
</evidence>
<dbReference type="Proteomes" id="UP000269148">
    <property type="component" value="Unassembled WGS sequence"/>
</dbReference>
<feature type="region of interest" description="Disordered" evidence="1">
    <location>
        <begin position="309"/>
        <end position="352"/>
    </location>
</feature>
<protein>
    <submittedName>
        <fullName evidence="3">Uncharacterized protein</fullName>
    </submittedName>
</protein>
<dbReference type="STRING" id="1346.BMF34_02575"/>
<gene>
    <name evidence="3" type="ORF">DIY07_02770</name>
    <name evidence="2" type="ORF">DQ08_02450</name>
</gene>
<dbReference type="KEGG" id="siq:DQ08_02450"/>
<proteinExistence type="predicted"/>
<sequence length="605" mass="69293">MFDTVVLNPLEIKLDFNNPRFSMFDFNDEKEIIKYLIGFEHIKELALQIGENGYNTIGERIIVLESSSNGKISYTVLEGNRRIASLKLLFMYSSLLTSSDRKKIEKLNLNPEDFKVNCDVVKEDIKDEALFKISAKHVDGIKAWSATDKRVFYHNLYNQYKNKGLTSDEALDKIKVITPEGKVAIKNSIKELNYLTSVYDATKSYKSDLKQLTHLDTDVLVSRVLRPLTKELNLELNDDLQVVSQNKKLYHNILGLLGKAVWIDESLNTRVFSVQKQWTEIVKSDHIIPGLAEKIKEYKELKKTKKFNEGEVSNTPDNDTKSTGDSEKDNNEISKSSKNNTQKNNSDSSTVQNKTTKYKFFVPKQSVTIKQQNYNLASEIDLIDNLGNEVSRQSSEYSKISISCSHQDIVIKNNCIESISENGSYDIDVEYDGLIKHFKLFLNIAVNNLQQDYQVLFKQQWYDESLALLSSNSKYFKIYEVVKSIQNYNVLSTDIGHQIIIAFLLRNLIEYSTKAYIELAEIRETQEKLPPLVSIVKNHLVTKEILTKTEAKAFNKHDIDIEALNGMIHDYKTEVSTVSIQSIAAKFTLYFSVIFKRLSEGMNNG</sequence>
<evidence type="ECO:0000256" key="1">
    <source>
        <dbReference type="SAM" id="MobiDB-lite"/>
    </source>
</evidence>
<evidence type="ECO:0000313" key="5">
    <source>
        <dbReference type="Proteomes" id="UP000269148"/>
    </source>
</evidence>
<feature type="compositionally biased region" description="Basic and acidic residues" evidence="1">
    <location>
        <begin position="318"/>
        <end position="332"/>
    </location>
</feature>
<dbReference type="AlphaFoldDB" id="A0A3L8GM23"/>
<accession>A0A3L8GM23</accession>
<evidence type="ECO:0000313" key="2">
    <source>
        <dbReference type="EMBL" id="AHY15342.1"/>
    </source>
</evidence>
<keyword evidence="4" id="KW-1185">Reference proteome</keyword>
<dbReference type="EMBL" id="CP007586">
    <property type="protein sequence ID" value="AHY15342.1"/>
    <property type="molecule type" value="Genomic_DNA"/>
</dbReference>
<evidence type="ECO:0000313" key="3">
    <source>
        <dbReference type="EMBL" id="RLU58041.1"/>
    </source>
</evidence>
<dbReference type="EMBL" id="QLQD01000029">
    <property type="protein sequence ID" value="RLU58041.1"/>
    <property type="molecule type" value="Genomic_DNA"/>
</dbReference>
<dbReference type="Proteomes" id="UP000025245">
    <property type="component" value="Chromosome"/>
</dbReference>
<dbReference type="OrthoDB" id="9769293at2"/>